<name>A0ABS2QXK5_9BACI</name>
<reference evidence="1 2" key="1">
    <citation type="submission" date="2021-01" db="EMBL/GenBank/DDBJ databases">
        <title>Genomic Encyclopedia of Type Strains, Phase IV (KMG-IV): sequencing the most valuable type-strain genomes for metagenomic binning, comparative biology and taxonomic classification.</title>
        <authorList>
            <person name="Goeker M."/>
        </authorList>
    </citation>
    <scope>NUCLEOTIDE SEQUENCE [LARGE SCALE GENOMIC DNA]</scope>
    <source>
        <strain evidence="1 2">DSM 104297</strain>
    </source>
</reference>
<evidence type="ECO:0000313" key="2">
    <source>
        <dbReference type="Proteomes" id="UP000809829"/>
    </source>
</evidence>
<keyword evidence="2" id="KW-1185">Reference proteome</keyword>
<proteinExistence type="predicted"/>
<accession>A0ABS2QXK5</accession>
<gene>
    <name evidence="1" type="ORF">JOC83_002581</name>
</gene>
<dbReference type="RefSeq" id="WP_205187682.1">
    <property type="nucleotide sequence ID" value="NZ_JAFBFC010000004.1"/>
</dbReference>
<organism evidence="1 2">
    <name type="scientific">Priestia iocasae</name>
    <dbReference type="NCBI Taxonomy" id="2291674"/>
    <lineage>
        <taxon>Bacteria</taxon>
        <taxon>Bacillati</taxon>
        <taxon>Bacillota</taxon>
        <taxon>Bacilli</taxon>
        <taxon>Bacillales</taxon>
        <taxon>Bacillaceae</taxon>
        <taxon>Priestia</taxon>
    </lineage>
</organism>
<comment type="caution">
    <text evidence="1">The sequence shown here is derived from an EMBL/GenBank/DDBJ whole genome shotgun (WGS) entry which is preliminary data.</text>
</comment>
<dbReference type="Proteomes" id="UP000809829">
    <property type="component" value="Unassembled WGS sequence"/>
</dbReference>
<sequence>MATNKRTSKKKLPPTLSNTGFIGATFADKSEILKNEYYFPRKSMKITHHVLDALLQGTSHVFAQHGVPAFLSCAYLPKYKKLGLVLSTKPFSKREGLGYFINYLKEIGHIDWDEKTKEYEIHNTSFIGVVFADLEKIERFTFDFEMELISKFIKELIIPAKELFLQHNVKAYISGVENEEQHKLGFVLSIKPYDERKEAELYFVEYLKERGLYEYDEDEEELVPIHTKWSLFKS</sequence>
<evidence type="ECO:0000313" key="1">
    <source>
        <dbReference type="EMBL" id="MBM7703732.1"/>
    </source>
</evidence>
<dbReference type="EMBL" id="JAFBFC010000004">
    <property type="protein sequence ID" value="MBM7703732.1"/>
    <property type="molecule type" value="Genomic_DNA"/>
</dbReference>
<protein>
    <submittedName>
        <fullName evidence="1">Uncharacterized protein</fullName>
    </submittedName>
</protein>